<reference evidence="2" key="1">
    <citation type="journal article" date="2021" name="Int. J. Syst. Evol. Microbiol.">
        <title>Actinocatenispora comari sp. nov., an endophytic actinomycete isolated from aerial parts of Comarum salesowianum.</title>
        <authorList>
            <person name="Oyunbileg N."/>
            <person name="Iizaka Y."/>
            <person name="Hamada M."/>
            <person name="Davaapurev B.O."/>
            <person name="Fukumoto A."/>
            <person name="Tsetseg B."/>
            <person name="Kato F."/>
            <person name="Tamura T."/>
            <person name="Batkhuu J."/>
            <person name="Anzai Y."/>
        </authorList>
    </citation>
    <scope>NUCLEOTIDE SEQUENCE [LARGE SCALE GENOMIC DNA]</scope>
    <source>
        <strain evidence="2">NUM-2625</strain>
    </source>
</reference>
<organism evidence="1 2">
    <name type="scientific">Actinocatenispora comari</name>
    <dbReference type="NCBI Taxonomy" id="2807577"/>
    <lineage>
        <taxon>Bacteria</taxon>
        <taxon>Bacillati</taxon>
        <taxon>Actinomycetota</taxon>
        <taxon>Actinomycetes</taxon>
        <taxon>Micromonosporales</taxon>
        <taxon>Micromonosporaceae</taxon>
        <taxon>Actinocatenispora</taxon>
    </lineage>
</organism>
<dbReference type="Proteomes" id="UP000614996">
    <property type="component" value="Unassembled WGS sequence"/>
</dbReference>
<comment type="caution">
    <text evidence="1">The sequence shown here is derived from an EMBL/GenBank/DDBJ whole genome shotgun (WGS) entry which is preliminary data.</text>
</comment>
<dbReference type="AlphaFoldDB" id="A0A8J4AAA8"/>
<sequence length="236" mass="25679">MLVSDVAMPAAVAARPRDARGIPVPAITRWRQGVPQFTEASGERQLLCALTHRCSVCGQPMDPDATVWHVMDGQSSKWIAYALKRGAEPAGEFSTYEVPGHYACMLYAAVACPFLATPTARRTVTGDKPGDPDWVSPGTRRGALSGLVEFAHAVVDVGDDYSGYEVVLSRPRTIHTYRHGSELRPLLDQAVKKQTAHSGGDQDAALLFGPDEYLVVRELNRLLESRRIRPVGTGNL</sequence>
<protein>
    <submittedName>
        <fullName evidence="1">Uncharacterized protein</fullName>
    </submittedName>
</protein>
<accession>A0A8J4AAA8</accession>
<dbReference type="RefSeq" id="WP_207123084.1">
    <property type="nucleotide sequence ID" value="NZ_BOPO01000006.1"/>
</dbReference>
<proteinExistence type="predicted"/>
<gene>
    <name evidence="1" type="ORF">NUM_07270</name>
</gene>
<keyword evidence="2" id="KW-1185">Reference proteome</keyword>
<evidence type="ECO:0000313" key="2">
    <source>
        <dbReference type="Proteomes" id="UP000614996"/>
    </source>
</evidence>
<name>A0A8J4AAA8_9ACTN</name>
<evidence type="ECO:0000313" key="1">
    <source>
        <dbReference type="EMBL" id="GIL25472.1"/>
    </source>
</evidence>
<dbReference type="EMBL" id="BOPO01000006">
    <property type="protein sequence ID" value="GIL25472.1"/>
    <property type="molecule type" value="Genomic_DNA"/>
</dbReference>